<dbReference type="AlphaFoldDB" id="A0A380MYI0"/>
<feature type="domain" description="Haemolysin-type calcium binding-related" evidence="7">
    <location>
        <begin position="723"/>
        <end position="749"/>
    </location>
</feature>
<dbReference type="GO" id="GO:0090729">
    <property type="term" value="F:toxin activity"/>
    <property type="evidence" value="ECO:0007669"/>
    <property type="project" value="UniProtKB-KW"/>
</dbReference>
<dbReference type="InterPro" id="IPR010566">
    <property type="entry name" value="Haemolys_ca-bd"/>
</dbReference>
<dbReference type="InterPro" id="IPR011049">
    <property type="entry name" value="Serralysin-like_metalloprot_C"/>
</dbReference>
<organism evidence="8 9">
    <name type="scientific">Suttonella indologenes</name>
    <dbReference type="NCBI Taxonomy" id="13276"/>
    <lineage>
        <taxon>Bacteria</taxon>
        <taxon>Pseudomonadati</taxon>
        <taxon>Pseudomonadota</taxon>
        <taxon>Gammaproteobacteria</taxon>
        <taxon>Cardiobacteriales</taxon>
        <taxon>Cardiobacteriaceae</taxon>
        <taxon>Suttonella</taxon>
    </lineage>
</organism>
<evidence type="ECO:0000313" key="9">
    <source>
        <dbReference type="Proteomes" id="UP000254575"/>
    </source>
</evidence>
<dbReference type="OrthoDB" id="1676884at2"/>
<dbReference type="InterPro" id="IPR018511">
    <property type="entry name" value="Hemolysin-typ_Ca-bd_CS"/>
</dbReference>
<keyword evidence="4" id="KW-0106">Calcium</keyword>
<evidence type="ECO:0000256" key="1">
    <source>
        <dbReference type="ARBA" id="ARBA00004370"/>
    </source>
</evidence>
<keyword evidence="6" id="KW-0472">Membrane</keyword>
<protein>
    <submittedName>
        <fullName evidence="8">Cyclolysin</fullName>
    </submittedName>
</protein>
<evidence type="ECO:0000256" key="6">
    <source>
        <dbReference type="ARBA" id="ARBA00023136"/>
    </source>
</evidence>
<keyword evidence="9" id="KW-1185">Reference proteome</keyword>
<dbReference type="PROSITE" id="PS00330">
    <property type="entry name" value="HEMOLYSIN_CALCIUM"/>
    <property type="match status" value="6"/>
</dbReference>
<evidence type="ECO:0000256" key="3">
    <source>
        <dbReference type="ARBA" id="ARBA00022737"/>
    </source>
</evidence>
<gene>
    <name evidence="8" type="primary">cya_2</name>
    <name evidence="8" type="ORF">NCTC10717_01039</name>
</gene>
<comment type="subcellular location">
    <subcellularLocation>
        <location evidence="1">Membrane</location>
    </subcellularLocation>
</comment>
<dbReference type="GO" id="GO:0005509">
    <property type="term" value="F:calcium ion binding"/>
    <property type="evidence" value="ECO:0007669"/>
    <property type="project" value="InterPro"/>
</dbReference>
<dbReference type="PANTHER" id="PTHR39431:SF1">
    <property type="entry name" value="FRPA_C-RELATED PROTEIN"/>
    <property type="match status" value="1"/>
</dbReference>
<dbReference type="PRINTS" id="PR00313">
    <property type="entry name" value="CABNDNGRPT"/>
</dbReference>
<dbReference type="SUPFAM" id="SSF51120">
    <property type="entry name" value="beta-Roll"/>
    <property type="match status" value="3"/>
</dbReference>
<dbReference type="InterPro" id="IPR001343">
    <property type="entry name" value="Hemolysn_Ca-bd"/>
</dbReference>
<keyword evidence="3" id="KW-0677">Repeat</keyword>
<proteinExistence type="predicted"/>
<dbReference type="PRINTS" id="PR01488">
    <property type="entry name" value="RTXTOXINA"/>
</dbReference>
<keyword evidence="5" id="KW-0843">Virulence</keyword>
<dbReference type="EMBL" id="UHIA01000004">
    <property type="protein sequence ID" value="SUO96507.1"/>
    <property type="molecule type" value="Genomic_DNA"/>
</dbReference>
<dbReference type="GO" id="GO:0005576">
    <property type="term" value="C:extracellular region"/>
    <property type="evidence" value="ECO:0007669"/>
    <property type="project" value="InterPro"/>
</dbReference>
<dbReference type="Pfam" id="PF00353">
    <property type="entry name" value="HemolysinCabind"/>
    <property type="match status" value="4"/>
</dbReference>
<keyword evidence="2" id="KW-0800">Toxin</keyword>
<dbReference type="Pfam" id="PF06594">
    <property type="entry name" value="HCBP_related"/>
    <property type="match status" value="1"/>
</dbReference>
<dbReference type="Proteomes" id="UP000254575">
    <property type="component" value="Unassembled WGS sequence"/>
</dbReference>
<evidence type="ECO:0000313" key="8">
    <source>
        <dbReference type="EMBL" id="SUO96507.1"/>
    </source>
</evidence>
<evidence type="ECO:0000256" key="4">
    <source>
        <dbReference type="ARBA" id="ARBA00022837"/>
    </source>
</evidence>
<accession>A0A380MYI0</accession>
<evidence type="ECO:0000256" key="2">
    <source>
        <dbReference type="ARBA" id="ARBA00022656"/>
    </source>
</evidence>
<dbReference type="InterPro" id="IPR003995">
    <property type="entry name" value="RTX_toxin_determinant-A"/>
</dbReference>
<name>A0A380MYI0_9GAMM</name>
<reference evidence="8 9" key="1">
    <citation type="submission" date="2018-06" db="EMBL/GenBank/DDBJ databases">
        <authorList>
            <consortium name="Pathogen Informatics"/>
            <person name="Doyle S."/>
        </authorList>
    </citation>
    <scope>NUCLEOTIDE SEQUENCE [LARGE SCALE GENOMIC DNA]</scope>
    <source>
        <strain evidence="8 9">NCTC10717</strain>
    </source>
</reference>
<dbReference type="Gene3D" id="2.150.10.10">
    <property type="entry name" value="Serralysin-like metalloprotease, C-terminal"/>
    <property type="match status" value="2"/>
</dbReference>
<dbReference type="GO" id="GO:0016020">
    <property type="term" value="C:membrane"/>
    <property type="evidence" value="ECO:0007669"/>
    <property type="project" value="UniProtKB-SubCell"/>
</dbReference>
<sequence>MVNSKYGINVQFINFYGDKNNAITMLDSSLDYIASGDKSSKQAINEFLTNLRNTGAPILLTDSEHSFSQKASNGSISTQVVIYNPYWAYLITNKDNQLIGVVSPASVLRHEIEHANDKYIDIHTKIPDQDNDNNDNYAEEIAREAANKLREFYGEPIRLDIENLSSNIIVSDPTFNMEFRNFNSILTNLLKIIKTIIDQAPSLDKAEQITSPIIIDMNGDGVNATKLAAGIHKAIYFDLDGNGFAEKTAWVDAYDALLVLDKNGNGKIDNGTELFGNHSLDAEGKKSFADGYAALAAYDENQDGKIDAQDTVYAQLQIWRDMNQDGISETDELMSLAEAGIISIDLNAQILNERDAQGNLISHRGTVNFADGREAIAEDIWFQVNTAQSKYIGEKIQISAEIQALPNVQAFGNVVDLHMAMQKDKHLTQLVEQYIKANQEGANNTKVLLEELIYQWTDAAEIDPHSRDPKKVYGHVLDARKLVSLENLTGKSFSGTWCWGEKDPNPHGLAAPILNAEFEKFAQYVHSHILLQTAQYQHLLMPIMFAILNADNQDQSLNWQALAQHFEAQIEQGNISAAQEEYQLIKYFFTYSSAYQNTLQDYFVQNINDYYRLFEAEILDSSIAGDETNNNLNGSNEADIIYGKAGDDKLYGNNGNDLLNGGAGNDYLNGGYGNDTYVFAKGHGQDVIYDYETKTNIDRIVFNDIQRAEAIFRQEGYHLIIQTSAEDSVKIQDYFYSNTYKIEVFQFADQTFSLEELMANGLILHGTENSDNYQYWQGKGIVYAGAGDDVLRGADKDDELYGEAGDDKLYGNNGNDILNGGAGNDYLNGGYGNDTYVFAKGHGQDVIYDYETTANTDRIVFNDIQRAETIFRQEGYHLIIQTSAEDSVKIEYFFSDNAHKIEIFQFADQTFSLEELMENGLTLHGTESNDNYQYWQGKGIVYAGAGDDVLRGADKDDELYGEAGDDKLYGNGGNDRLYGGDGTDYLYAGAGNDWLNGGQGADRLHGGAGEDVFVFDVLDGGIDTIEDFHVQEDKIALSKSAFTALGDSISAETFALGSQATSEEQRILFDSKTGSLLYDADGSGAAEAQVFATIRGSALNSLSHEQFVLV</sequence>
<evidence type="ECO:0000259" key="7">
    <source>
        <dbReference type="Pfam" id="PF06594"/>
    </source>
</evidence>
<evidence type="ECO:0000256" key="5">
    <source>
        <dbReference type="ARBA" id="ARBA00023026"/>
    </source>
</evidence>
<dbReference type="PANTHER" id="PTHR39431">
    <property type="entry name" value="FRPA/C-RELATED PROTEIN"/>
    <property type="match status" value="1"/>
</dbReference>